<organism evidence="1 2">
    <name type="scientific">Ambrosiozyma monospora</name>
    <name type="common">Yeast</name>
    <name type="synonym">Endomycopsis monosporus</name>
    <dbReference type="NCBI Taxonomy" id="43982"/>
    <lineage>
        <taxon>Eukaryota</taxon>
        <taxon>Fungi</taxon>
        <taxon>Dikarya</taxon>
        <taxon>Ascomycota</taxon>
        <taxon>Saccharomycotina</taxon>
        <taxon>Pichiomycetes</taxon>
        <taxon>Pichiales</taxon>
        <taxon>Pichiaceae</taxon>
        <taxon>Ambrosiozyma</taxon>
    </lineage>
</organism>
<dbReference type="Proteomes" id="UP001165064">
    <property type="component" value="Unassembled WGS sequence"/>
</dbReference>
<protein>
    <submittedName>
        <fullName evidence="1">Unnamed protein product</fullName>
    </submittedName>
</protein>
<dbReference type="EMBL" id="BSXS01013504">
    <property type="protein sequence ID" value="GMF04125.1"/>
    <property type="molecule type" value="Genomic_DNA"/>
</dbReference>
<reference evidence="1" key="1">
    <citation type="submission" date="2023-04" db="EMBL/GenBank/DDBJ databases">
        <title>Ambrosiozyma monospora NBRC 10751.</title>
        <authorList>
            <person name="Ichikawa N."/>
            <person name="Sato H."/>
            <person name="Tonouchi N."/>
        </authorList>
    </citation>
    <scope>NUCLEOTIDE SEQUENCE</scope>
    <source>
        <strain evidence="1">NBRC 10751</strain>
    </source>
</reference>
<accession>A0ACB5U8Y3</accession>
<keyword evidence="2" id="KW-1185">Reference proteome</keyword>
<sequence>MEKNYDFLQSVQIKIFSLLKDGAIAKDVYSKVLDFIKQQRPDLADHFVKNLGSLIGIDFRDSTGVLNHKNERVIKENSVINLVIGFSKLKDAKLGNYALMLSDTIRVTGSEPIVITDSPTARSMVAFYFEDDDDSSEI</sequence>
<evidence type="ECO:0000313" key="2">
    <source>
        <dbReference type="Proteomes" id="UP001165064"/>
    </source>
</evidence>
<evidence type="ECO:0000313" key="1">
    <source>
        <dbReference type="EMBL" id="GMF04125.1"/>
    </source>
</evidence>
<name>A0ACB5U8Y3_AMBMO</name>
<proteinExistence type="predicted"/>
<gene>
    <name evidence="1" type="ORF">Amon02_001201700</name>
</gene>
<comment type="caution">
    <text evidence="1">The sequence shown here is derived from an EMBL/GenBank/DDBJ whole genome shotgun (WGS) entry which is preliminary data.</text>
</comment>